<keyword evidence="1" id="KW-1133">Transmembrane helix</keyword>
<evidence type="ECO:0000313" key="3">
    <source>
        <dbReference type="Proteomes" id="UP000001887"/>
    </source>
</evidence>
<keyword evidence="1" id="KW-0472">Membrane</keyword>
<organism evidence="2 3">
    <name type="scientific">Pirellula staleyi (strain ATCC 27377 / DSM 6068 / ICPB 4128)</name>
    <name type="common">Pirella staleyi</name>
    <dbReference type="NCBI Taxonomy" id="530564"/>
    <lineage>
        <taxon>Bacteria</taxon>
        <taxon>Pseudomonadati</taxon>
        <taxon>Planctomycetota</taxon>
        <taxon>Planctomycetia</taxon>
        <taxon>Pirellulales</taxon>
        <taxon>Pirellulaceae</taxon>
        <taxon>Pirellula</taxon>
    </lineage>
</organism>
<reference evidence="2 3" key="1">
    <citation type="journal article" date="2009" name="Stand. Genomic Sci.">
        <title>Complete genome sequence of Pirellula staleyi type strain (ATCC 27377).</title>
        <authorList>
            <person name="Clum A."/>
            <person name="Tindall B.J."/>
            <person name="Sikorski J."/>
            <person name="Ivanova N."/>
            <person name="Mavrommatis K."/>
            <person name="Lucas S."/>
            <person name="Glavina del Rio T."/>
            <person name="Nolan M."/>
            <person name="Chen F."/>
            <person name="Tice H."/>
            <person name="Pitluck S."/>
            <person name="Cheng J.F."/>
            <person name="Chertkov O."/>
            <person name="Brettin T."/>
            <person name="Han C."/>
            <person name="Detter J.C."/>
            <person name="Kuske C."/>
            <person name="Bruce D."/>
            <person name="Goodwin L."/>
            <person name="Ovchinikova G."/>
            <person name="Pati A."/>
            <person name="Mikhailova N."/>
            <person name="Chen A."/>
            <person name="Palaniappan K."/>
            <person name="Land M."/>
            <person name="Hauser L."/>
            <person name="Chang Y.J."/>
            <person name="Jeffries C.D."/>
            <person name="Chain P."/>
            <person name="Rohde M."/>
            <person name="Goker M."/>
            <person name="Bristow J."/>
            <person name="Eisen J.A."/>
            <person name="Markowitz V."/>
            <person name="Hugenholtz P."/>
            <person name="Kyrpides N.C."/>
            <person name="Klenk H.P."/>
            <person name="Lapidus A."/>
        </authorList>
    </citation>
    <scope>NUCLEOTIDE SEQUENCE [LARGE SCALE GENOMIC DNA]</scope>
    <source>
        <strain evidence="3">ATCC 27377 / DSM 6068 / ICPB 4128</strain>
    </source>
</reference>
<sequence>MSNAIFAPGFRLSIIDVLVLVVGTAAIIFLSMYIWWWGFVPAFVLAHFFLFCNVVRMARPLELIWAVVFVGLAGATIATDSPGWLVTAVASLLVTVVVVIVEMRKPSYHGVGWQWINPGLTAWWQANVAKRDDG</sequence>
<protein>
    <submittedName>
        <fullName evidence="2">Uncharacterized protein</fullName>
    </submittedName>
</protein>
<proteinExistence type="predicted"/>
<evidence type="ECO:0000256" key="1">
    <source>
        <dbReference type="SAM" id="Phobius"/>
    </source>
</evidence>
<dbReference type="HOGENOM" id="CLU_1894271_0_0_0"/>
<keyword evidence="1" id="KW-0812">Transmembrane</keyword>
<dbReference type="Proteomes" id="UP000001887">
    <property type="component" value="Chromosome"/>
</dbReference>
<feature type="transmembrane region" description="Helical" evidence="1">
    <location>
        <begin position="12"/>
        <end position="30"/>
    </location>
</feature>
<dbReference type="eggNOG" id="ENOG5033JMU">
    <property type="taxonomic scope" value="Bacteria"/>
</dbReference>
<keyword evidence="3" id="KW-1185">Reference proteome</keyword>
<dbReference type="KEGG" id="psl:Psta_3049"/>
<evidence type="ECO:0000313" key="2">
    <source>
        <dbReference type="EMBL" id="ADB17713.1"/>
    </source>
</evidence>
<dbReference type="OrthoDB" id="273765at2"/>
<feature type="transmembrane region" description="Helical" evidence="1">
    <location>
        <begin position="61"/>
        <end position="78"/>
    </location>
</feature>
<dbReference type="AlphaFoldDB" id="D2R9G3"/>
<feature type="transmembrane region" description="Helical" evidence="1">
    <location>
        <begin position="84"/>
        <end position="101"/>
    </location>
</feature>
<gene>
    <name evidence="2" type="ordered locus">Psta_3049</name>
</gene>
<feature type="transmembrane region" description="Helical" evidence="1">
    <location>
        <begin position="36"/>
        <end position="54"/>
    </location>
</feature>
<dbReference type="EMBL" id="CP001848">
    <property type="protein sequence ID" value="ADB17713.1"/>
    <property type="molecule type" value="Genomic_DNA"/>
</dbReference>
<accession>D2R9G3</accession>
<name>D2R9G3_PIRSD</name>